<feature type="compositionally biased region" description="Basic and acidic residues" evidence="1">
    <location>
        <begin position="167"/>
        <end position="185"/>
    </location>
</feature>
<dbReference type="AlphaFoldDB" id="A0A2T6ZZ85"/>
<dbReference type="Proteomes" id="UP000244722">
    <property type="component" value="Unassembled WGS sequence"/>
</dbReference>
<dbReference type="OrthoDB" id="10507363at2759"/>
<accession>A0A2T6ZZ85</accession>
<gene>
    <name evidence="2" type="ORF">B9Z19DRAFT_1063147</name>
</gene>
<protein>
    <submittedName>
        <fullName evidence="2">Uncharacterized protein</fullName>
    </submittedName>
</protein>
<feature type="region of interest" description="Disordered" evidence="1">
    <location>
        <begin position="146"/>
        <end position="185"/>
    </location>
</feature>
<evidence type="ECO:0000313" key="2">
    <source>
        <dbReference type="EMBL" id="PUU80809.1"/>
    </source>
</evidence>
<organism evidence="2 3">
    <name type="scientific">Tuber borchii</name>
    <name type="common">White truffle</name>
    <dbReference type="NCBI Taxonomy" id="42251"/>
    <lineage>
        <taxon>Eukaryota</taxon>
        <taxon>Fungi</taxon>
        <taxon>Dikarya</taxon>
        <taxon>Ascomycota</taxon>
        <taxon>Pezizomycotina</taxon>
        <taxon>Pezizomycetes</taxon>
        <taxon>Pezizales</taxon>
        <taxon>Tuberaceae</taxon>
        <taxon>Tuber</taxon>
    </lineage>
</organism>
<evidence type="ECO:0000313" key="3">
    <source>
        <dbReference type="Proteomes" id="UP000244722"/>
    </source>
</evidence>
<evidence type="ECO:0000256" key="1">
    <source>
        <dbReference type="SAM" id="MobiDB-lite"/>
    </source>
</evidence>
<reference evidence="2 3" key="1">
    <citation type="submission" date="2017-04" db="EMBL/GenBank/DDBJ databases">
        <title>Draft genome sequence of Tuber borchii Vittad., a whitish edible truffle.</title>
        <authorList>
            <consortium name="DOE Joint Genome Institute"/>
            <person name="Murat C."/>
            <person name="Kuo A."/>
            <person name="Barry K.W."/>
            <person name="Clum A."/>
            <person name="Dockter R.B."/>
            <person name="Fauchery L."/>
            <person name="Iotti M."/>
            <person name="Kohler A."/>
            <person name="Labutti K."/>
            <person name="Lindquist E.A."/>
            <person name="Lipzen A."/>
            <person name="Ohm R.A."/>
            <person name="Wang M."/>
            <person name="Grigoriev I.V."/>
            <person name="Zambonelli A."/>
            <person name="Martin F.M."/>
        </authorList>
    </citation>
    <scope>NUCLEOTIDE SEQUENCE [LARGE SCALE GENOMIC DNA]</scope>
    <source>
        <strain evidence="2 3">Tbo3840</strain>
    </source>
</reference>
<proteinExistence type="predicted"/>
<feature type="compositionally biased region" description="Basic and acidic residues" evidence="1">
    <location>
        <begin position="150"/>
        <end position="159"/>
    </location>
</feature>
<name>A0A2T6ZZ85_TUBBO</name>
<keyword evidence="3" id="KW-1185">Reference proteome</keyword>
<comment type="caution">
    <text evidence="2">The sequence shown here is derived from an EMBL/GenBank/DDBJ whole genome shotgun (WGS) entry which is preliminary data.</text>
</comment>
<sequence>MTSPPQSDQNADELNAAFKDLKLWGISPTDPNGERHDQYPVSTNPCGFSFIGHFLVELGIANQTVEKNATDTFTHTSTDAAKITDSHVSEIDKTQEEVAYQKAVKECFPVTPIHEKLLISLWYYRRREKYLSSYGHFLPIKQVPHAGEVSPKETRERSRSPSGVRTNDVEGTKSGKEIASDDQLK</sequence>
<dbReference type="EMBL" id="NESQ01000056">
    <property type="protein sequence ID" value="PUU80809.1"/>
    <property type="molecule type" value="Genomic_DNA"/>
</dbReference>